<dbReference type="SUPFAM" id="SSF50475">
    <property type="entry name" value="FMN-binding split barrel"/>
    <property type="match status" value="1"/>
</dbReference>
<protein>
    <recommendedName>
        <fullName evidence="2">Flavin reductase like domain-containing protein</fullName>
    </recommendedName>
</protein>
<dbReference type="Proteomes" id="UP001465976">
    <property type="component" value="Unassembled WGS sequence"/>
</dbReference>
<organism evidence="3 4">
    <name type="scientific">Marasmius crinis-equi</name>
    <dbReference type="NCBI Taxonomy" id="585013"/>
    <lineage>
        <taxon>Eukaryota</taxon>
        <taxon>Fungi</taxon>
        <taxon>Dikarya</taxon>
        <taxon>Basidiomycota</taxon>
        <taxon>Agaricomycotina</taxon>
        <taxon>Agaricomycetes</taxon>
        <taxon>Agaricomycetidae</taxon>
        <taxon>Agaricales</taxon>
        <taxon>Marasmiineae</taxon>
        <taxon>Marasmiaceae</taxon>
        <taxon>Marasmius</taxon>
    </lineage>
</organism>
<dbReference type="EMBL" id="JBAHYK010000058">
    <property type="protein sequence ID" value="KAL0579470.1"/>
    <property type="molecule type" value="Genomic_DNA"/>
</dbReference>
<reference evidence="3 4" key="1">
    <citation type="submission" date="2024-02" db="EMBL/GenBank/DDBJ databases">
        <title>A draft genome for the cacao thread blight pathogen Marasmius crinis-equi.</title>
        <authorList>
            <person name="Cohen S.P."/>
            <person name="Baruah I.K."/>
            <person name="Amoako-Attah I."/>
            <person name="Bukari Y."/>
            <person name="Meinhardt L.W."/>
            <person name="Bailey B.A."/>
        </authorList>
    </citation>
    <scope>NUCLEOTIDE SEQUENCE [LARGE SCALE GENOMIC DNA]</scope>
    <source>
        <strain evidence="3 4">GH-76</strain>
    </source>
</reference>
<keyword evidence="4" id="KW-1185">Reference proteome</keyword>
<evidence type="ECO:0000313" key="3">
    <source>
        <dbReference type="EMBL" id="KAL0579470.1"/>
    </source>
</evidence>
<dbReference type="Gene3D" id="2.30.110.10">
    <property type="entry name" value="Electron Transport, Fmn-binding Protein, Chain A"/>
    <property type="match status" value="1"/>
</dbReference>
<dbReference type="Pfam" id="PF01613">
    <property type="entry name" value="Flavin_Reduct"/>
    <property type="match status" value="1"/>
</dbReference>
<feature type="domain" description="Flavin reductase like" evidence="2">
    <location>
        <begin position="1"/>
        <end position="172"/>
    </location>
</feature>
<dbReference type="PANTHER" id="PTHR30466:SF1">
    <property type="entry name" value="FMN REDUCTASE (NADH) RUTF"/>
    <property type="match status" value="1"/>
</dbReference>
<evidence type="ECO:0000313" key="4">
    <source>
        <dbReference type="Proteomes" id="UP001465976"/>
    </source>
</evidence>
<gene>
    <name evidence="3" type="ORF">V5O48_002512</name>
</gene>
<dbReference type="PANTHER" id="PTHR30466">
    <property type="entry name" value="FLAVIN REDUCTASE"/>
    <property type="match status" value="1"/>
</dbReference>
<evidence type="ECO:0000259" key="2">
    <source>
        <dbReference type="Pfam" id="PF01613"/>
    </source>
</evidence>
<accession>A0ABR3FVI3</accession>
<dbReference type="InterPro" id="IPR012349">
    <property type="entry name" value="Split_barrel_FMN-bd"/>
</dbReference>
<dbReference type="InterPro" id="IPR002563">
    <property type="entry name" value="Flavin_Rdtase-like_dom"/>
</dbReference>
<keyword evidence="1" id="KW-0560">Oxidoreductase</keyword>
<name>A0ABR3FVI3_9AGAR</name>
<proteinExistence type="predicted"/>
<sequence length="181" mass="19656">MDPHPLVAFSLRLPSRMAAYLGDEAAASDSEHVQLQQGQMVINILSAAQASSAVVFSRPDLHPHPFSPSSKSGVDYRLNRDGIPVLSESLGAISCRLVAPPIPLHNLESFTKQAKLDVGIGKEESARNKDAAVGGVLSELFIARVVDVEMDTGNQGTDEKTPLLYYRRGYTTCRLDHTENQ</sequence>
<comment type="caution">
    <text evidence="3">The sequence shown here is derived from an EMBL/GenBank/DDBJ whole genome shotgun (WGS) entry which is preliminary data.</text>
</comment>
<evidence type="ECO:0000256" key="1">
    <source>
        <dbReference type="ARBA" id="ARBA00023002"/>
    </source>
</evidence>
<dbReference type="InterPro" id="IPR050268">
    <property type="entry name" value="NADH-dep_flavin_reductase"/>
</dbReference>